<sequence length="34" mass="4108">MEQVLINPLRNALDAMADKRYNRLEIRIEIDQQH</sequence>
<name>A0ACC6K3Q5_9PSED</name>
<keyword evidence="2" id="KW-1185">Reference proteome</keyword>
<evidence type="ECO:0000313" key="2">
    <source>
        <dbReference type="Proteomes" id="UP001259587"/>
    </source>
</evidence>
<dbReference type="EMBL" id="JAVDTH010000013">
    <property type="protein sequence ID" value="MDR6713032.1"/>
    <property type="molecule type" value="Genomic_DNA"/>
</dbReference>
<evidence type="ECO:0000313" key="1">
    <source>
        <dbReference type="EMBL" id="MDR6713032.1"/>
    </source>
</evidence>
<keyword evidence="1" id="KW-0808">Transferase</keyword>
<comment type="caution">
    <text evidence="1">The sequence shown here is derived from an EMBL/GenBank/DDBJ whole genome shotgun (WGS) entry which is preliminary data.</text>
</comment>
<accession>A0ACC6K3Q5</accession>
<keyword evidence="1" id="KW-0418">Kinase</keyword>
<protein>
    <submittedName>
        <fullName evidence="1">C4-dicarboxylate-specific signal transduction histidine kinase</fullName>
    </submittedName>
</protein>
<reference evidence="1" key="1">
    <citation type="submission" date="2023-07" db="EMBL/GenBank/DDBJ databases">
        <title>Sorghum-associated microbial communities from plants grown in Nebraska, USA.</title>
        <authorList>
            <person name="Schachtman D."/>
        </authorList>
    </citation>
    <scope>NUCLEOTIDE SEQUENCE</scope>
    <source>
        <strain evidence="1">BE56</strain>
    </source>
</reference>
<gene>
    <name evidence="1" type="ORF">J2W83_002634</name>
</gene>
<proteinExistence type="predicted"/>
<dbReference type="Proteomes" id="UP001259587">
    <property type="component" value="Unassembled WGS sequence"/>
</dbReference>
<organism evidence="1 2">
    <name type="scientific">Pseudomonas hunanensis</name>
    <dbReference type="NCBI Taxonomy" id="1247546"/>
    <lineage>
        <taxon>Bacteria</taxon>
        <taxon>Pseudomonadati</taxon>
        <taxon>Pseudomonadota</taxon>
        <taxon>Gammaproteobacteria</taxon>
        <taxon>Pseudomonadales</taxon>
        <taxon>Pseudomonadaceae</taxon>
        <taxon>Pseudomonas</taxon>
    </lineage>
</organism>